<name>A0A2U3QA12_9BRAD</name>
<evidence type="ECO:0000313" key="1">
    <source>
        <dbReference type="EMBL" id="SPP98226.1"/>
    </source>
</evidence>
<dbReference type="KEGG" id="bvz:BRAD3257_7521"/>
<accession>A0A2U3QA12</accession>
<organism evidence="1 2">
    <name type="scientific">Bradyrhizobium vignae</name>
    <dbReference type="NCBI Taxonomy" id="1549949"/>
    <lineage>
        <taxon>Bacteria</taxon>
        <taxon>Pseudomonadati</taxon>
        <taxon>Pseudomonadota</taxon>
        <taxon>Alphaproteobacteria</taxon>
        <taxon>Hyphomicrobiales</taxon>
        <taxon>Nitrobacteraceae</taxon>
        <taxon>Bradyrhizobium</taxon>
    </lineage>
</organism>
<gene>
    <name evidence="1" type="ORF">BRAD3257_7521</name>
</gene>
<proteinExistence type="predicted"/>
<dbReference type="Proteomes" id="UP000246085">
    <property type="component" value="Chromosome BRAD3257"/>
</dbReference>
<sequence length="63" mass="6678">MGASVLQLGMKAEGVGLNKVEATLLSGPRVKLFYTSPGSHNSARRELSRIHMAHLPAQHGLGV</sequence>
<protein>
    <submittedName>
        <fullName evidence="1">Uncharacterized protein</fullName>
    </submittedName>
</protein>
<evidence type="ECO:0000313" key="2">
    <source>
        <dbReference type="Proteomes" id="UP000246085"/>
    </source>
</evidence>
<dbReference type="AlphaFoldDB" id="A0A2U3QA12"/>
<reference evidence="1 2" key="1">
    <citation type="submission" date="2018-03" db="EMBL/GenBank/DDBJ databases">
        <authorList>
            <person name="Gully D."/>
        </authorList>
    </citation>
    <scope>NUCLEOTIDE SEQUENCE [LARGE SCALE GENOMIC DNA]</scope>
    <source>
        <strain evidence="1">ORS3257</strain>
    </source>
</reference>
<dbReference type="EMBL" id="LS398110">
    <property type="protein sequence ID" value="SPP98226.1"/>
    <property type="molecule type" value="Genomic_DNA"/>
</dbReference>